<keyword evidence="4" id="KW-1185">Reference proteome</keyword>
<evidence type="ECO:0000256" key="2">
    <source>
        <dbReference type="SAM" id="SignalP"/>
    </source>
</evidence>
<protein>
    <submittedName>
        <fullName evidence="3">Uncharacterized protein</fullName>
    </submittedName>
</protein>
<comment type="caution">
    <text evidence="3">The sequence shown here is derived from an EMBL/GenBank/DDBJ whole genome shotgun (WGS) entry which is preliminary data.</text>
</comment>
<proteinExistence type="predicted"/>
<dbReference type="Proteomes" id="UP000320547">
    <property type="component" value="Unassembled WGS sequence"/>
</dbReference>
<keyword evidence="1" id="KW-0812">Transmembrane</keyword>
<feature type="chain" id="PRO_5022191436" evidence="2">
    <location>
        <begin position="23"/>
        <end position="69"/>
    </location>
</feature>
<accession>A0A562UN58</accession>
<feature type="signal peptide" evidence="2">
    <location>
        <begin position="1"/>
        <end position="22"/>
    </location>
</feature>
<keyword evidence="2" id="KW-0732">Signal</keyword>
<sequence>MLKKFGLAAGALALVGTPIALQATERASAPVSGEQELGGSGALIGAIAAAVLVGFIVLTATDDDEPVSP</sequence>
<feature type="transmembrane region" description="Helical" evidence="1">
    <location>
        <begin position="39"/>
        <end position="60"/>
    </location>
</feature>
<organism evidence="3 4">
    <name type="scientific">Altererythrobacter ishigakiensis</name>
    <dbReference type="NCBI Taxonomy" id="476157"/>
    <lineage>
        <taxon>Bacteria</taxon>
        <taxon>Pseudomonadati</taxon>
        <taxon>Pseudomonadota</taxon>
        <taxon>Alphaproteobacteria</taxon>
        <taxon>Sphingomonadales</taxon>
        <taxon>Erythrobacteraceae</taxon>
        <taxon>Altererythrobacter</taxon>
    </lineage>
</organism>
<gene>
    <name evidence="3" type="ORF">JN10_2600</name>
</gene>
<evidence type="ECO:0000313" key="3">
    <source>
        <dbReference type="EMBL" id="TWJ07052.1"/>
    </source>
</evidence>
<dbReference type="STRING" id="476157.GCA_001663155_01274"/>
<evidence type="ECO:0000256" key="1">
    <source>
        <dbReference type="SAM" id="Phobius"/>
    </source>
</evidence>
<evidence type="ECO:0000313" key="4">
    <source>
        <dbReference type="Proteomes" id="UP000320547"/>
    </source>
</evidence>
<keyword evidence="1" id="KW-0472">Membrane</keyword>
<reference evidence="3 4" key="1">
    <citation type="submission" date="2019-07" db="EMBL/GenBank/DDBJ databases">
        <title>Genomic Encyclopedia of Archaeal and Bacterial Type Strains, Phase II (KMG-II): from individual species to whole genera.</title>
        <authorList>
            <person name="Goeker M."/>
        </authorList>
    </citation>
    <scope>NUCLEOTIDE SEQUENCE [LARGE SCALE GENOMIC DNA]</scope>
    <source>
        <strain evidence="3 4">ATCC BAA-2084</strain>
    </source>
</reference>
<name>A0A562UN58_9SPHN</name>
<dbReference type="AlphaFoldDB" id="A0A562UN58"/>
<keyword evidence="1" id="KW-1133">Transmembrane helix</keyword>
<dbReference type="EMBL" id="VLLK01000002">
    <property type="protein sequence ID" value="TWJ07052.1"/>
    <property type="molecule type" value="Genomic_DNA"/>
</dbReference>
<dbReference type="RefSeq" id="WP_067602656.1">
    <property type="nucleotide sequence ID" value="NZ_CP015963.1"/>
</dbReference>